<feature type="signal peptide" evidence="1">
    <location>
        <begin position="1"/>
        <end position="23"/>
    </location>
</feature>
<sequence length="139" mass="15499" precursor="true">MTRMKLRGMVLSLFGCAVLFMGAESGTESKPLTEYKLIQQMYASATNHRARSGMFAQQLDEDLCRQAQAWANNMANRNMMYHGGGEQVVGRGYGSPEACVQGWINSPGHRMWVLGGNGRCGFGVQRSWSGQWYYAGVFR</sequence>
<evidence type="ECO:0000313" key="4">
    <source>
        <dbReference type="Proteomes" id="UP000315724"/>
    </source>
</evidence>
<dbReference type="EMBL" id="CP036267">
    <property type="protein sequence ID" value="QDT32597.1"/>
    <property type="molecule type" value="Genomic_DNA"/>
</dbReference>
<dbReference type="AlphaFoldDB" id="A0A517QM15"/>
<evidence type="ECO:0000256" key="1">
    <source>
        <dbReference type="SAM" id="SignalP"/>
    </source>
</evidence>
<evidence type="ECO:0000259" key="2">
    <source>
        <dbReference type="Pfam" id="PF00188"/>
    </source>
</evidence>
<dbReference type="KEGG" id="tpol:Mal48_18440"/>
<organism evidence="3 4">
    <name type="scientific">Thalassoglobus polymorphus</name>
    <dbReference type="NCBI Taxonomy" id="2527994"/>
    <lineage>
        <taxon>Bacteria</taxon>
        <taxon>Pseudomonadati</taxon>
        <taxon>Planctomycetota</taxon>
        <taxon>Planctomycetia</taxon>
        <taxon>Planctomycetales</taxon>
        <taxon>Planctomycetaceae</taxon>
        <taxon>Thalassoglobus</taxon>
    </lineage>
</organism>
<dbReference type="RefSeq" id="WP_145197975.1">
    <property type="nucleotide sequence ID" value="NZ_CP036267.1"/>
</dbReference>
<proteinExistence type="predicted"/>
<feature type="chain" id="PRO_5021952571" description="SCP domain-containing protein" evidence="1">
    <location>
        <begin position="24"/>
        <end position="139"/>
    </location>
</feature>
<evidence type="ECO:0000313" key="3">
    <source>
        <dbReference type="EMBL" id="QDT32597.1"/>
    </source>
</evidence>
<dbReference type="InterPro" id="IPR014044">
    <property type="entry name" value="CAP_dom"/>
</dbReference>
<dbReference type="Proteomes" id="UP000315724">
    <property type="component" value="Chromosome"/>
</dbReference>
<dbReference type="Pfam" id="PF00188">
    <property type="entry name" value="CAP"/>
    <property type="match status" value="1"/>
</dbReference>
<dbReference type="CDD" id="cd05379">
    <property type="entry name" value="CAP_bacterial"/>
    <property type="match status" value="1"/>
</dbReference>
<keyword evidence="1" id="KW-0732">Signal</keyword>
<keyword evidence="4" id="KW-1185">Reference proteome</keyword>
<accession>A0A517QM15</accession>
<dbReference type="SUPFAM" id="SSF55797">
    <property type="entry name" value="PR-1-like"/>
    <property type="match status" value="1"/>
</dbReference>
<feature type="domain" description="SCP" evidence="2">
    <location>
        <begin position="47"/>
        <end position="132"/>
    </location>
</feature>
<protein>
    <recommendedName>
        <fullName evidence="2">SCP domain-containing protein</fullName>
    </recommendedName>
</protein>
<dbReference type="OrthoDB" id="9783944at2"/>
<dbReference type="Gene3D" id="3.40.33.10">
    <property type="entry name" value="CAP"/>
    <property type="match status" value="1"/>
</dbReference>
<dbReference type="InterPro" id="IPR035940">
    <property type="entry name" value="CAP_sf"/>
</dbReference>
<name>A0A517QM15_9PLAN</name>
<reference evidence="3 4" key="1">
    <citation type="submission" date="2019-02" db="EMBL/GenBank/DDBJ databases">
        <title>Deep-cultivation of Planctomycetes and their phenomic and genomic characterization uncovers novel biology.</title>
        <authorList>
            <person name="Wiegand S."/>
            <person name="Jogler M."/>
            <person name="Boedeker C."/>
            <person name="Pinto D."/>
            <person name="Vollmers J."/>
            <person name="Rivas-Marin E."/>
            <person name="Kohn T."/>
            <person name="Peeters S.H."/>
            <person name="Heuer A."/>
            <person name="Rast P."/>
            <person name="Oberbeckmann S."/>
            <person name="Bunk B."/>
            <person name="Jeske O."/>
            <person name="Meyerdierks A."/>
            <person name="Storesund J.E."/>
            <person name="Kallscheuer N."/>
            <person name="Luecker S."/>
            <person name="Lage O.M."/>
            <person name="Pohl T."/>
            <person name="Merkel B.J."/>
            <person name="Hornburger P."/>
            <person name="Mueller R.-W."/>
            <person name="Bruemmer F."/>
            <person name="Labrenz M."/>
            <person name="Spormann A.M."/>
            <person name="Op den Camp H."/>
            <person name="Overmann J."/>
            <person name="Amann R."/>
            <person name="Jetten M.S.M."/>
            <person name="Mascher T."/>
            <person name="Medema M.H."/>
            <person name="Devos D.P."/>
            <person name="Kaster A.-K."/>
            <person name="Ovreas L."/>
            <person name="Rohde M."/>
            <person name="Galperin M.Y."/>
            <person name="Jogler C."/>
        </authorList>
    </citation>
    <scope>NUCLEOTIDE SEQUENCE [LARGE SCALE GENOMIC DNA]</scope>
    <source>
        <strain evidence="3 4">Mal48</strain>
    </source>
</reference>
<gene>
    <name evidence="3" type="ORF">Mal48_18440</name>
</gene>